<keyword evidence="1" id="KW-0812">Transmembrane</keyword>
<evidence type="ECO:0000313" key="3">
    <source>
        <dbReference type="Proteomes" id="UP001601992"/>
    </source>
</evidence>
<proteinExistence type="predicted"/>
<keyword evidence="1" id="KW-0472">Membrane</keyword>
<evidence type="ECO:0000256" key="1">
    <source>
        <dbReference type="SAM" id="Phobius"/>
    </source>
</evidence>
<sequence length="91" mass="9919">MRAHSRFVDRGAPRRRSGRMYVHGYRSSNPDAILGTLVWVVVASAVFVLVLLAVFGRSDSAQPADTVPVRLTAPPTSTYTPPPCFPFETAC</sequence>
<evidence type="ECO:0000313" key="2">
    <source>
        <dbReference type="EMBL" id="MFF3569267.1"/>
    </source>
</evidence>
<dbReference type="EMBL" id="JBIAQY010000004">
    <property type="protein sequence ID" value="MFF3569267.1"/>
    <property type="molecule type" value="Genomic_DNA"/>
</dbReference>
<accession>A0ABW6RZ13</accession>
<keyword evidence="1" id="KW-1133">Transmembrane helix</keyword>
<protein>
    <submittedName>
        <fullName evidence="2">Uncharacterized protein</fullName>
    </submittedName>
</protein>
<keyword evidence="3" id="KW-1185">Reference proteome</keyword>
<organism evidence="2 3">
    <name type="scientific">Nocardia jiangxiensis</name>
    <dbReference type="NCBI Taxonomy" id="282685"/>
    <lineage>
        <taxon>Bacteria</taxon>
        <taxon>Bacillati</taxon>
        <taxon>Actinomycetota</taxon>
        <taxon>Actinomycetes</taxon>
        <taxon>Mycobacteriales</taxon>
        <taxon>Nocardiaceae</taxon>
        <taxon>Nocardia</taxon>
    </lineage>
</organism>
<gene>
    <name evidence="2" type="ORF">ACFYXQ_15970</name>
</gene>
<dbReference type="RefSeq" id="WP_387404047.1">
    <property type="nucleotide sequence ID" value="NZ_JBIAQY010000004.1"/>
</dbReference>
<reference evidence="2 3" key="1">
    <citation type="submission" date="2024-10" db="EMBL/GenBank/DDBJ databases">
        <title>The Natural Products Discovery Center: Release of the First 8490 Sequenced Strains for Exploring Actinobacteria Biosynthetic Diversity.</title>
        <authorList>
            <person name="Kalkreuter E."/>
            <person name="Kautsar S.A."/>
            <person name="Yang D."/>
            <person name="Bader C.D."/>
            <person name="Teijaro C.N."/>
            <person name="Fluegel L."/>
            <person name="Davis C.M."/>
            <person name="Simpson J.R."/>
            <person name="Lauterbach L."/>
            <person name="Steele A.D."/>
            <person name="Gui C."/>
            <person name="Meng S."/>
            <person name="Li G."/>
            <person name="Viehrig K."/>
            <person name="Ye F."/>
            <person name="Su P."/>
            <person name="Kiefer A.F."/>
            <person name="Nichols A."/>
            <person name="Cepeda A.J."/>
            <person name="Yan W."/>
            <person name="Fan B."/>
            <person name="Jiang Y."/>
            <person name="Adhikari A."/>
            <person name="Zheng C.-J."/>
            <person name="Schuster L."/>
            <person name="Cowan T.M."/>
            <person name="Smanski M.J."/>
            <person name="Chevrette M.G."/>
            <person name="De Carvalho L.P.S."/>
            <person name="Shen B."/>
        </authorList>
    </citation>
    <scope>NUCLEOTIDE SEQUENCE [LARGE SCALE GENOMIC DNA]</scope>
    <source>
        <strain evidence="2 3">NPDC002593</strain>
    </source>
</reference>
<name>A0ABW6RZ13_9NOCA</name>
<dbReference type="Proteomes" id="UP001601992">
    <property type="component" value="Unassembled WGS sequence"/>
</dbReference>
<feature type="transmembrane region" description="Helical" evidence="1">
    <location>
        <begin position="32"/>
        <end position="55"/>
    </location>
</feature>
<comment type="caution">
    <text evidence="2">The sequence shown here is derived from an EMBL/GenBank/DDBJ whole genome shotgun (WGS) entry which is preliminary data.</text>
</comment>